<dbReference type="InterPro" id="IPR001789">
    <property type="entry name" value="Sig_transdc_resp-reg_receiver"/>
</dbReference>
<dbReference type="PROSITE" id="PS50110">
    <property type="entry name" value="RESPONSE_REGULATORY"/>
    <property type="match status" value="1"/>
</dbReference>
<sequence>MAEAANARHPAASSSSLRARASRVLDHLAGRPVLLTVMLYVVAMLVLVGLSTHAALQEQRKLVQATKRDLANAARIAGEHVKLSLDAVDLYLALLTSDVAPETPPEALAGRILGEHTVKAARLPQLEGLAVAGPDGRILASTQPGRIGTDIGDRPYFALLRSGEVSGLYISPPILAPHVSPTRRVLPISWPIRDRAGGFKGAVVTTVNAAYLAGFLDEASVGARGPMALVDDTDTIYLGNRNYWPEGEAGRPPFSLADLPMSGAGRITEDGRSYWVHVDPIASYPLKVVAGASETEILSAWWRQTLVTGLVLAGVALLLAGMGWIIVSLAVRERASARTAVEARRRAEQADQAKSEFLATMSHEIRTPLTSVLGVVDLLSLEDLTERQAQLVAAIRTSGEQLLSIINNILDFMRFGSRIELEAVDFQISGLLEDIRSILSPQARDRGLAFTIELDPGVPAVLVGDPGRLKQLLLNLAGNALKFTPTGSVAIRVRALAEDGPKVRLHLAVEDTGIGMSQEQQARVFEPFVQADRSTSRLYGGSGLGLAICKRLTDAMGGRIGVESVPGRGSTFWVELELMRGDPEAAAVRPSEALPPVPAMKVLLVEDVPLNQELIREMLSRQGHDVAVAGNGLEALERCIEERFDVILMDIQMPVMDGVKAVQLLRRQEGPNQSTPVVALTANVFTSEHQRYMAAGMNGLLTKPVTWTSLAHLLASLAQGETELGGMEPLDEEPAPPADPVAAPLLDHEMIEGLARNLSELEIDEYVGEAVAEAGEAIEKLKATADEEAQRLLHRLKGTSRSFGLARIGAVAEAMERKARAGESWRDLLPVLEQTVVDTETALDEEAELHRA</sequence>
<dbReference type="Proteomes" id="UP001375743">
    <property type="component" value="Unassembled WGS sequence"/>
</dbReference>
<evidence type="ECO:0000256" key="4">
    <source>
        <dbReference type="ARBA" id="ARBA00022475"/>
    </source>
</evidence>
<keyword evidence="11 14" id="KW-0472">Membrane</keyword>
<dbReference type="Pfam" id="PF00512">
    <property type="entry name" value="HisKA"/>
    <property type="match status" value="1"/>
</dbReference>
<keyword evidence="10" id="KW-0902">Two-component regulatory system</keyword>
<dbReference type="CDD" id="cd12914">
    <property type="entry name" value="PDC1_DGC_like"/>
    <property type="match status" value="1"/>
</dbReference>
<dbReference type="RefSeq" id="WP_418160918.1">
    <property type="nucleotide sequence ID" value="NZ_JBBLZC010000021.1"/>
</dbReference>
<keyword evidence="8 18" id="KW-0067">ATP-binding</keyword>
<gene>
    <name evidence="18" type="ORF">U1T56_18110</name>
</gene>
<dbReference type="Pfam" id="PF00072">
    <property type="entry name" value="Response_reg"/>
    <property type="match status" value="1"/>
</dbReference>
<dbReference type="InterPro" id="IPR003661">
    <property type="entry name" value="HisK_dim/P_dom"/>
</dbReference>
<reference evidence="18 19" key="1">
    <citation type="submission" date="2024-01" db="EMBL/GenBank/DDBJ databases">
        <title>Multi-omics insights into the function and evolution of sodium benzoate biodegradation pathways in Benzoatithermus flavus gen. nov., sp. nov. from hot spring.</title>
        <authorList>
            <person name="Hu C.-J."/>
            <person name="Li W.-J."/>
        </authorList>
    </citation>
    <scope>NUCLEOTIDE SEQUENCE [LARGE SCALE GENOMIC DNA]</scope>
    <source>
        <strain evidence="18 19">SYSU G07066</strain>
    </source>
</reference>
<dbReference type="GO" id="GO:0005524">
    <property type="term" value="F:ATP binding"/>
    <property type="evidence" value="ECO:0007669"/>
    <property type="project" value="UniProtKB-KW"/>
</dbReference>
<evidence type="ECO:0000256" key="12">
    <source>
        <dbReference type="PROSITE-ProRule" id="PRU00110"/>
    </source>
</evidence>
<evidence type="ECO:0000256" key="13">
    <source>
        <dbReference type="PROSITE-ProRule" id="PRU00169"/>
    </source>
</evidence>
<dbReference type="InterPro" id="IPR036641">
    <property type="entry name" value="HPT_dom_sf"/>
</dbReference>
<evidence type="ECO:0000259" key="15">
    <source>
        <dbReference type="PROSITE" id="PS50109"/>
    </source>
</evidence>
<dbReference type="Pfam" id="PF02518">
    <property type="entry name" value="HATPase_c"/>
    <property type="match status" value="1"/>
</dbReference>
<dbReference type="EC" id="2.7.13.3" evidence="3"/>
<comment type="catalytic activity">
    <reaction evidence="1">
        <text>ATP + protein L-histidine = ADP + protein N-phospho-L-histidine.</text>
        <dbReference type="EC" id="2.7.13.3"/>
    </reaction>
</comment>
<keyword evidence="5 13" id="KW-0597">Phosphoprotein</keyword>
<dbReference type="CDD" id="cd17546">
    <property type="entry name" value="REC_hyHK_CKI1_RcsC-like"/>
    <property type="match status" value="1"/>
</dbReference>
<feature type="modified residue" description="4-aspartylphosphate" evidence="13">
    <location>
        <position position="650"/>
    </location>
</feature>
<keyword evidence="6 14" id="KW-0812">Transmembrane</keyword>
<dbReference type="Gene3D" id="1.20.120.160">
    <property type="entry name" value="HPT domain"/>
    <property type="match status" value="1"/>
</dbReference>
<dbReference type="PROSITE" id="PS50109">
    <property type="entry name" value="HIS_KIN"/>
    <property type="match status" value="1"/>
</dbReference>
<dbReference type="CDD" id="cd16922">
    <property type="entry name" value="HATPase_EvgS-ArcB-TorS-like"/>
    <property type="match status" value="1"/>
</dbReference>
<protein>
    <recommendedName>
        <fullName evidence="3">histidine kinase</fullName>
        <ecNumber evidence="3">2.7.13.3</ecNumber>
    </recommendedName>
</protein>
<keyword evidence="19" id="KW-1185">Reference proteome</keyword>
<dbReference type="SUPFAM" id="SSF47384">
    <property type="entry name" value="Homodimeric domain of signal transducing histidine kinase"/>
    <property type="match status" value="1"/>
</dbReference>
<dbReference type="CDD" id="cd00082">
    <property type="entry name" value="HisKA"/>
    <property type="match status" value="1"/>
</dbReference>
<evidence type="ECO:0000256" key="9">
    <source>
        <dbReference type="ARBA" id="ARBA00022989"/>
    </source>
</evidence>
<dbReference type="InterPro" id="IPR036097">
    <property type="entry name" value="HisK_dim/P_sf"/>
</dbReference>
<evidence type="ECO:0000259" key="17">
    <source>
        <dbReference type="PROSITE" id="PS50894"/>
    </source>
</evidence>
<evidence type="ECO:0000256" key="7">
    <source>
        <dbReference type="ARBA" id="ARBA00022741"/>
    </source>
</evidence>
<keyword evidence="9 14" id="KW-1133">Transmembrane helix</keyword>
<evidence type="ECO:0000256" key="11">
    <source>
        <dbReference type="ARBA" id="ARBA00023136"/>
    </source>
</evidence>
<evidence type="ECO:0000256" key="6">
    <source>
        <dbReference type="ARBA" id="ARBA00022692"/>
    </source>
</evidence>
<feature type="transmembrane region" description="Helical" evidence="14">
    <location>
        <begin position="33"/>
        <end position="56"/>
    </location>
</feature>
<dbReference type="SMART" id="SM00388">
    <property type="entry name" value="HisKA"/>
    <property type="match status" value="1"/>
</dbReference>
<evidence type="ECO:0000313" key="18">
    <source>
        <dbReference type="EMBL" id="MEK0085071.1"/>
    </source>
</evidence>
<dbReference type="InterPro" id="IPR003594">
    <property type="entry name" value="HATPase_dom"/>
</dbReference>
<evidence type="ECO:0000256" key="1">
    <source>
        <dbReference type="ARBA" id="ARBA00000085"/>
    </source>
</evidence>
<evidence type="ECO:0000256" key="2">
    <source>
        <dbReference type="ARBA" id="ARBA00004651"/>
    </source>
</evidence>
<evidence type="ECO:0000256" key="8">
    <source>
        <dbReference type="ARBA" id="ARBA00022840"/>
    </source>
</evidence>
<dbReference type="SUPFAM" id="SSF52172">
    <property type="entry name" value="CheY-like"/>
    <property type="match status" value="1"/>
</dbReference>
<organism evidence="18 19">
    <name type="scientific">Benzoatithermus flavus</name>
    <dbReference type="NCBI Taxonomy" id="3108223"/>
    <lineage>
        <taxon>Bacteria</taxon>
        <taxon>Pseudomonadati</taxon>
        <taxon>Pseudomonadota</taxon>
        <taxon>Alphaproteobacteria</taxon>
        <taxon>Geminicoccales</taxon>
        <taxon>Geminicoccaceae</taxon>
        <taxon>Benzoatithermus</taxon>
    </lineage>
</organism>
<dbReference type="CDD" id="cd00088">
    <property type="entry name" value="HPT"/>
    <property type="match status" value="1"/>
</dbReference>
<feature type="domain" description="Histidine kinase" evidence="15">
    <location>
        <begin position="360"/>
        <end position="580"/>
    </location>
</feature>
<dbReference type="InterPro" id="IPR036890">
    <property type="entry name" value="HATPase_C_sf"/>
</dbReference>
<evidence type="ECO:0000256" key="5">
    <source>
        <dbReference type="ARBA" id="ARBA00022553"/>
    </source>
</evidence>
<evidence type="ECO:0000313" key="19">
    <source>
        <dbReference type="Proteomes" id="UP001375743"/>
    </source>
</evidence>
<dbReference type="SUPFAM" id="SSF47226">
    <property type="entry name" value="Histidine-containing phosphotransfer domain, HPT domain"/>
    <property type="match status" value="1"/>
</dbReference>
<dbReference type="CDD" id="cd18774">
    <property type="entry name" value="PDC2_HK_sensor"/>
    <property type="match status" value="1"/>
</dbReference>
<feature type="domain" description="HPt" evidence="17">
    <location>
        <begin position="755"/>
        <end position="846"/>
    </location>
</feature>
<dbReference type="Gene3D" id="3.30.450.20">
    <property type="entry name" value="PAS domain"/>
    <property type="match status" value="1"/>
</dbReference>
<dbReference type="InterPro" id="IPR004358">
    <property type="entry name" value="Sig_transdc_His_kin-like_C"/>
</dbReference>
<dbReference type="PRINTS" id="PR00344">
    <property type="entry name" value="BCTRLSENSOR"/>
</dbReference>
<dbReference type="Gene3D" id="1.10.287.130">
    <property type="match status" value="1"/>
</dbReference>
<proteinExistence type="predicted"/>
<feature type="transmembrane region" description="Helical" evidence="14">
    <location>
        <begin position="306"/>
        <end position="331"/>
    </location>
</feature>
<name>A0ABU8XV44_9PROT</name>
<evidence type="ECO:0000256" key="3">
    <source>
        <dbReference type="ARBA" id="ARBA00012438"/>
    </source>
</evidence>
<dbReference type="SUPFAM" id="SSF55874">
    <property type="entry name" value="ATPase domain of HSP90 chaperone/DNA topoisomerase II/histidine kinase"/>
    <property type="match status" value="1"/>
</dbReference>
<dbReference type="InterPro" id="IPR008207">
    <property type="entry name" value="Sig_transdc_His_kin_Hpt_dom"/>
</dbReference>
<accession>A0ABU8XV44</accession>
<feature type="modified residue" description="Phosphohistidine" evidence="12">
    <location>
        <position position="794"/>
    </location>
</feature>
<dbReference type="InterPro" id="IPR005467">
    <property type="entry name" value="His_kinase_dom"/>
</dbReference>
<evidence type="ECO:0000256" key="14">
    <source>
        <dbReference type="SAM" id="Phobius"/>
    </source>
</evidence>
<dbReference type="EMBL" id="JBBLZC010000021">
    <property type="protein sequence ID" value="MEK0085071.1"/>
    <property type="molecule type" value="Genomic_DNA"/>
</dbReference>
<dbReference type="SMART" id="SM00387">
    <property type="entry name" value="HATPase_c"/>
    <property type="match status" value="1"/>
</dbReference>
<dbReference type="PROSITE" id="PS50894">
    <property type="entry name" value="HPT"/>
    <property type="match status" value="1"/>
</dbReference>
<evidence type="ECO:0000259" key="16">
    <source>
        <dbReference type="PROSITE" id="PS50110"/>
    </source>
</evidence>
<dbReference type="PANTHER" id="PTHR45339">
    <property type="entry name" value="HYBRID SIGNAL TRANSDUCTION HISTIDINE KINASE J"/>
    <property type="match status" value="1"/>
</dbReference>
<dbReference type="InterPro" id="IPR011006">
    <property type="entry name" value="CheY-like_superfamily"/>
</dbReference>
<keyword evidence="4" id="KW-1003">Cell membrane</keyword>
<dbReference type="Gene3D" id="3.40.50.2300">
    <property type="match status" value="1"/>
</dbReference>
<dbReference type="PANTHER" id="PTHR45339:SF1">
    <property type="entry name" value="HYBRID SIGNAL TRANSDUCTION HISTIDINE KINASE J"/>
    <property type="match status" value="1"/>
</dbReference>
<dbReference type="Pfam" id="PF01627">
    <property type="entry name" value="Hpt"/>
    <property type="match status" value="1"/>
</dbReference>
<dbReference type="SMART" id="SM00448">
    <property type="entry name" value="REC"/>
    <property type="match status" value="1"/>
</dbReference>
<comment type="subcellular location">
    <subcellularLocation>
        <location evidence="2">Cell membrane</location>
        <topology evidence="2">Multi-pass membrane protein</topology>
    </subcellularLocation>
</comment>
<keyword evidence="7" id="KW-0547">Nucleotide-binding</keyword>
<evidence type="ECO:0000256" key="10">
    <source>
        <dbReference type="ARBA" id="ARBA00023012"/>
    </source>
</evidence>
<feature type="domain" description="Response regulatory" evidence="16">
    <location>
        <begin position="601"/>
        <end position="718"/>
    </location>
</feature>
<dbReference type="Gene3D" id="3.30.565.10">
    <property type="entry name" value="Histidine kinase-like ATPase, C-terminal domain"/>
    <property type="match status" value="1"/>
</dbReference>
<comment type="caution">
    <text evidence="18">The sequence shown here is derived from an EMBL/GenBank/DDBJ whole genome shotgun (WGS) entry which is preliminary data.</text>
</comment>